<dbReference type="EMBL" id="MLJW01001270">
    <property type="protein sequence ID" value="OIQ79126.1"/>
    <property type="molecule type" value="Genomic_DNA"/>
</dbReference>
<protein>
    <submittedName>
        <fullName evidence="3">Hypoxanthine-guanine phosphoribosyltransferase</fullName>
        <ecNumber evidence="3">2.4.2.8</ecNumber>
    </submittedName>
</protein>
<evidence type="ECO:0000256" key="1">
    <source>
        <dbReference type="SAM" id="Phobius"/>
    </source>
</evidence>
<dbReference type="NCBIfam" id="NF006605">
    <property type="entry name" value="PRK09162.1"/>
    <property type="match status" value="1"/>
</dbReference>
<dbReference type="Pfam" id="PF00156">
    <property type="entry name" value="Pribosyltran"/>
    <property type="match status" value="1"/>
</dbReference>
<keyword evidence="3" id="KW-0328">Glycosyltransferase</keyword>
<keyword evidence="1" id="KW-0472">Membrane</keyword>
<dbReference type="InterPro" id="IPR000836">
    <property type="entry name" value="PRTase_dom"/>
</dbReference>
<reference evidence="3" key="1">
    <citation type="submission" date="2016-10" db="EMBL/GenBank/DDBJ databases">
        <title>Sequence of Gallionella enrichment culture.</title>
        <authorList>
            <person name="Poehlein A."/>
            <person name="Muehling M."/>
            <person name="Daniel R."/>
        </authorList>
    </citation>
    <scope>NUCLEOTIDE SEQUENCE</scope>
</reference>
<dbReference type="GO" id="GO:0046100">
    <property type="term" value="P:hypoxanthine metabolic process"/>
    <property type="evidence" value="ECO:0007669"/>
    <property type="project" value="TreeGrafter"/>
</dbReference>
<dbReference type="PANTHER" id="PTHR43340:SF1">
    <property type="entry name" value="HYPOXANTHINE PHOSPHORIBOSYLTRANSFERASE"/>
    <property type="match status" value="1"/>
</dbReference>
<dbReference type="CDD" id="cd06223">
    <property type="entry name" value="PRTases_typeI"/>
    <property type="match status" value="1"/>
</dbReference>
<evidence type="ECO:0000259" key="2">
    <source>
        <dbReference type="Pfam" id="PF00156"/>
    </source>
</evidence>
<dbReference type="InterPro" id="IPR050408">
    <property type="entry name" value="HGPRT"/>
</dbReference>
<dbReference type="Gene3D" id="3.40.50.2020">
    <property type="match status" value="1"/>
</dbReference>
<proteinExistence type="predicted"/>
<keyword evidence="3" id="KW-0808">Transferase</keyword>
<dbReference type="GO" id="GO:0005829">
    <property type="term" value="C:cytosol"/>
    <property type="evidence" value="ECO:0007669"/>
    <property type="project" value="TreeGrafter"/>
</dbReference>
<feature type="transmembrane region" description="Helical" evidence="1">
    <location>
        <begin position="44"/>
        <end position="67"/>
    </location>
</feature>
<feature type="domain" description="Phosphoribosyltransferase" evidence="2">
    <location>
        <begin position="25"/>
        <end position="165"/>
    </location>
</feature>
<gene>
    <name evidence="3" type="primary">hpt_9</name>
    <name evidence="3" type="ORF">GALL_391490</name>
</gene>
<dbReference type="GO" id="GO:0032263">
    <property type="term" value="P:GMP salvage"/>
    <property type="evidence" value="ECO:0007669"/>
    <property type="project" value="TreeGrafter"/>
</dbReference>
<dbReference type="GO" id="GO:0032264">
    <property type="term" value="P:IMP salvage"/>
    <property type="evidence" value="ECO:0007669"/>
    <property type="project" value="TreeGrafter"/>
</dbReference>
<dbReference type="GO" id="GO:0004422">
    <property type="term" value="F:hypoxanthine phosphoribosyltransferase activity"/>
    <property type="evidence" value="ECO:0007669"/>
    <property type="project" value="TreeGrafter"/>
</dbReference>
<dbReference type="EC" id="2.4.2.8" evidence="3"/>
<evidence type="ECO:0000313" key="3">
    <source>
        <dbReference type="EMBL" id="OIQ79126.1"/>
    </source>
</evidence>
<dbReference type="GO" id="GO:0000287">
    <property type="term" value="F:magnesium ion binding"/>
    <property type="evidence" value="ECO:0007669"/>
    <property type="project" value="TreeGrafter"/>
</dbReference>
<keyword evidence="1" id="KW-1133">Transmembrane helix</keyword>
<sequence length="180" mass="19763">MTDKRSPLQMLENAELVFSEADVHAAIRRLADEISRDLAGHTPLVMCVMGGAVVFAGQLLPLLGFPLEFDYVQASRYHNGTSGRHLVWKVAPGESVRGRTVLLLDDILDEGHTLSAVREKCLQAGAERVVIAVLTEKDTGLDKPVSADFVGLHVPNRYVFGCGMDVHGWWRNLPAIYALD</sequence>
<organism evidence="3">
    <name type="scientific">mine drainage metagenome</name>
    <dbReference type="NCBI Taxonomy" id="410659"/>
    <lineage>
        <taxon>unclassified sequences</taxon>
        <taxon>metagenomes</taxon>
        <taxon>ecological metagenomes</taxon>
    </lineage>
</organism>
<keyword evidence="1" id="KW-0812">Transmembrane</keyword>
<name>A0A1J5Q629_9ZZZZ</name>
<accession>A0A1J5Q629</accession>
<dbReference type="SUPFAM" id="SSF53271">
    <property type="entry name" value="PRTase-like"/>
    <property type="match status" value="1"/>
</dbReference>
<dbReference type="InterPro" id="IPR029057">
    <property type="entry name" value="PRTase-like"/>
</dbReference>
<dbReference type="AlphaFoldDB" id="A0A1J5Q629"/>
<comment type="caution">
    <text evidence="3">The sequence shown here is derived from an EMBL/GenBank/DDBJ whole genome shotgun (WGS) entry which is preliminary data.</text>
</comment>
<dbReference type="GO" id="GO:0006178">
    <property type="term" value="P:guanine salvage"/>
    <property type="evidence" value="ECO:0007669"/>
    <property type="project" value="TreeGrafter"/>
</dbReference>
<dbReference type="PANTHER" id="PTHR43340">
    <property type="entry name" value="HYPOXANTHINE-GUANINE PHOSPHORIBOSYLTRANSFERASE"/>
    <property type="match status" value="1"/>
</dbReference>